<dbReference type="CDD" id="cd13844">
    <property type="entry name" value="CuRO_1_BOD_CotA_like"/>
    <property type="match status" value="1"/>
</dbReference>
<keyword evidence="3" id="KW-0479">Metal-binding</keyword>
<dbReference type="PANTHER" id="PTHR48267:SF1">
    <property type="entry name" value="BILIRUBIN OXIDASE"/>
    <property type="match status" value="1"/>
</dbReference>
<evidence type="ECO:0000259" key="11">
    <source>
        <dbReference type="Pfam" id="PF07731"/>
    </source>
</evidence>
<dbReference type="RefSeq" id="WP_131764033.1">
    <property type="nucleotide sequence ID" value="NZ_CAACUY010000470.1"/>
</dbReference>
<evidence type="ECO:0000256" key="3">
    <source>
        <dbReference type="ARBA" id="ARBA00022723"/>
    </source>
</evidence>
<dbReference type="Pfam" id="PF07732">
    <property type="entry name" value="Cu-oxidase_3"/>
    <property type="match status" value="2"/>
</dbReference>
<proteinExistence type="inferred from homology"/>
<dbReference type="EMBL" id="JBHTGP010000034">
    <property type="protein sequence ID" value="MFD0691936.1"/>
    <property type="molecule type" value="Genomic_DNA"/>
</dbReference>
<dbReference type="InterPro" id="IPR002355">
    <property type="entry name" value="Cu_oxidase_Cu_BS"/>
</dbReference>
<evidence type="ECO:0000256" key="7">
    <source>
        <dbReference type="ARBA" id="ARBA00042896"/>
    </source>
</evidence>
<feature type="chain" id="PRO_5045732575" description="Multicopper oxidase CueO" evidence="10">
    <location>
        <begin position="25"/>
        <end position="622"/>
    </location>
</feature>
<evidence type="ECO:0000256" key="8">
    <source>
        <dbReference type="ARBA" id="ARBA00043090"/>
    </source>
</evidence>
<evidence type="ECO:0000256" key="6">
    <source>
        <dbReference type="ARBA" id="ARBA00041027"/>
    </source>
</evidence>
<dbReference type="Proteomes" id="UP001597063">
    <property type="component" value="Unassembled WGS sequence"/>
</dbReference>
<evidence type="ECO:0000256" key="2">
    <source>
        <dbReference type="ARBA" id="ARBA00011245"/>
    </source>
</evidence>
<dbReference type="SUPFAM" id="SSF49503">
    <property type="entry name" value="Cupredoxins"/>
    <property type="match status" value="3"/>
</dbReference>
<evidence type="ECO:0000256" key="4">
    <source>
        <dbReference type="ARBA" id="ARBA00023002"/>
    </source>
</evidence>
<dbReference type="InterPro" id="IPR011707">
    <property type="entry name" value="Cu-oxidase-like_N"/>
</dbReference>
<evidence type="ECO:0000256" key="1">
    <source>
        <dbReference type="ARBA" id="ARBA00010609"/>
    </source>
</evidence>
<keyword evidence="14" id="KW-1185">Reference proteome</keyword>
<evidence type="ECO:0000313" key="13">
    <source>
        <dbReference type="EMBL" id="MFD0691936.1"/>
    </source>
</evidence>
<dbReference type="EC" id="1.16.3.4" evidence="5"/>
<dbReference type="Gene3D" id="2.60.40.420">
    <property type="entry name" value="Cupredoxins - blue copper proteins"/>
    <property type="match status" value="3"/>
</dbReference>
<dbReference type="PROSITE" id="PS51318">
    <property type="entry name" value="TAT"/>
    <property type="match status" value="1"/>
</dbReference>
<evidence type="ECO:0000259" key="12">
    <source>
        <dbReference type="Pfam" id="PF07732"/>
    </source>
</evidence>
<feature type="domain" description="Plastocyanin-like" evidence="11">
    <location>
        <begin position="471"/>
        <end position="598"/>
    </location>
</feature>
<comment type="caution">
    <text evidence="13">The sequence shown here is derived from an EMBL/GenBank/DDBJ whole genome shotgun (WGS) entry which is preliminary data.</text>
</comment>
<dbReference type="InterPro" id="IPR006311">
    <property type="entry name" value="TAT_signal"/>
</dbReference>
<evidence type="ECO:0000256" key="5">
    <source>
        <dbReference type="ARBA" id="ARBA00038978"/>
    </source>
</evidence>
<dbReference type="InterPro" id="IPR011706">
    <property type="entry name" value="Cu-oxidase_C"/>
</dbReference>
<keyword evidence="4" id="KW-0560">Oxidoreductase</keyword>
<evidence type="ECO:0000256" key="9">
    <source>
        <dbReference type="ARBA" id="ARBA00048092"/>
    </source>
</evidence>
<reference evidence="14" key="1">
    <citation type="journal article" date="2019" name="Int. J. Syst. Evol. Microbiol.">
        <title>The Global Catalogue of Microorganisms (GCM) 10K type strain sequencing project: providing services to taxonomists for standard genome sequencing and annotation.</title>
        <authorList>
            <consortium name="The Broad Institute Genomics Platform"/>
            <consortium name="The Broad Institute Genome Sequencing Center for Infectious Disease"/>
            <person name="Wu L."/>
            <person name="Ma J."/>
        </authorList>
    </citation>
    <scope>NUCLEOTIDE SEQUENCE [LARGE SCALE GENOMIC DNA]</scope>
    <source>
        <strain evidence="14">JCM 9371</strain>
    </source>
</reference>
<organism evidence="13 14">
    <name type="scientific">Actinomadura fibrosa</name>
    <dbReference type="NCBI Taxonomy" id="111802"/>
    <lineage>
        <taxon>Bacteria</taxon>
        <taxon>Bacillati</taxon>
        <taxon>Actinomycetota</taxon>
        <taxon>Actinomycetes</taxon>
        <taxon>Streptosporangiales</taxon>
        <taxon>Thermomonosporaceae</taxon>
        <taxon>Actinomadura</taxon>
    </lineage>
</organism>
<comment type="similarity">
    <text evidence="1">Belongs to the multicopper oxidase family.</text>
</comment>
<feature type="domain" description="Plastocyanin-like" evidence="12">
    <location>
        <begin position="79"/>
        <end position="114"/>
    </location>
</feature>
<dbReference type="PANTHER" id="PTHR48267">
    <property type="entry name" value="CUPREDOXIN SUPERFAMILY PROTEIN"/>
    <property type="match status" value="1"/>
</dbReference>
<dbReference type="Pfam" id="PF07731">
    <property type="entry name" value="Cu-oxidase_2"/>
    <property type="match status" value="1"/>
</dbReference>
<dbReference type="InterPro" id="IPR008972">
    <property type="entry name" value="Cupredoxin"/>
</dbReference>
<evidence type="ECO:0000256" key="10">
    <source>
        <dbReference type="SAM" id="SignalP"/>
    </source>
</evidence>
<comment type="subunit">
    <text evidence="2">Monomer.</text>
</comment>
<feature type="signal peptide" evidence="10">
    <location>
        <begin position="1"/>
        <end position="24"/>
    </location>
</feature>
<comment type="catalytic activity">
    <reaction evidence="9">
        <text>4 Cu(+) + O2 + 4 H(+) = 4 Cu(2+) + 2 H2O</text>
        <dbReference type="Rhea" id="RHEA:30083"/>
        <dbReference type="ChEBI" id="CHEBI:15377"/>
        <dbReference type="ChEBI" id="CHEBI:15378"/>
        <dbReference type="ChEBI" id="CHEBI:15379"/>
        <dbReference type="ChEBI" id="CHEBI:29036"/>
        <dbReference type="ChEBI" id="CHEBI:49552"/>
        <dbReference type="EC" id="1.16.3.4"/>
    </reaction>
    <physiologicalReaction direction="left-to-right" evidence="9">
        <dbReference type="Rhea" id="RHEA:30084"/>
    </physiologicalReaction>
</comment>
<gene>
    <name evidence="13" type="ORF">ACFQZM_46115</name>
</gene>
<name>A0ABW2Y032_9ACTN</name>
<feature type="domain" description="Plastocyanin-like" evidence="12">
    <location>
        <begin position="151"/>
        <end position="218"/>
    </location>
</feature>
<sequence>MPSRRQFIAGSAAGIGVAAVTAQANVTAFATASRTFRAAPTGLTKFADPLPVPKVLKPDTTLTIRQRAATVKLHSQLPSTPVWAYEGAFPGPVIDVRRGQRIKVSWLNRIEGKFPVTAVAVPFTGLDSILSPGRGDAEPIKDVADLAPWVVTHLHGGEISGDSDGWPKNGISFGQGQATEYPNDQRAATLWYHDHAMDITAYNVFAGLSGLYLVRDKEEDALKLPSGAYEIPLVIADRNLDTDASGNFTGRLLHKVGYYDLGDVRVSLPFAGPYNLANGVIWPHLDVEPRWYRFRLLNGANARTYTLELRKENTDGTSSPVTGAIVQIGTEQGFLGAPVKQDRLTLSPAERADVLINFAAFKGARLQLSNTDTVTSPLGPEILQFRVGGTAVTDTFALPAKVSPTYSRLTPASVPSGYTERYVATATHDGTTSGSPQMWELAKVAAGYVPQKGDRIVKIVKNGTTTTYRKVASTFDEAVTFQVALDGWEVWNFIHLAGPNHPTHIHLVSFQALARDTYTVAVVSDTANDVFTYTATYSAPKGLGSDELGWKDTIRIDEHDHVSVAGRFHGGTGNYVYHCHILEHEDHGMMRPFVVAPKTVQTTMATRMAGGGGRKAGGHHHG</sequence>
<accession>A0ABW2Y032</accession>
<dbReference type="InterPro" id="IPR045087">
    <property type="entry name" value="Cu-oxidase_fam"/>
</dbReference>
<evidence type="ECO:0000313" key="14">
    <source>
        <dbReference type="Proteomes" id="UP001597063"/>
    </source>
</evidence>
<keyword evidence="10" id="KW-0732">Signal</keyword>
<dbReference type="PROSITE" id="PS00080">
    <property type="entry name" value="MULTICOPPER_OXIDASE2"/>
    <property type="match status" value="1"/>
</dbReference>
<protein>
    <recommendedName>
        <fullName evidence="6">Multicopper oxidase CueO</fullName>
        <ecNumber evidence="5">1.16.3.4</ecNumber>
    </recommendedName>
    <alternativeName>
        <fullName evidence="7">Copper efflux oxidase</fullName>
    </alternativeName>
    <alternativeName>
        <fullName evidence="8">Cuprous oxidase</fullName>
    </alternativeName>
</protein>